<organism evidence="12 14">
    <name type="scientific">Xanthobacter flavus</name>
    <dbReference type="NCBI Taxonomy" id="281"/>
    <lineage>
        <taxon>Bacteria</taxon>
        <taxon>Pseudomonadati</taxon>
        <taxon>Pseudomonadota</taxon>
        <taxon>Alphaproteobacteria</taxon>
        <taxon>Hyphomicrobiales</taxon>
        <taxon>Xanthobacteraceae</taxon>
        <taxon>Xanthobacter</taxon>
    </lineage>
</organism>
<dbReference type="EMBL" id="JAVDPY010000002">
    <property type="protein sequence ID" value="MDR6332864.1"/>
    <property type="molecule type" value="Genomic_DNA"/>
</dbReference>
<comment type="similarity">
    <text evidence="1 7 8">Belongs to the chaperonin (HSP60) family.</text>
</comment>
<dbReference type="SUPFAM" id="SSF54849">
    <property type="entry name" value="GroEL-intermediate domain like"/>
    <property type="match status" value="1"/>
</dbReference>
<feature type="binding site" evidence="7">
    <location>
        <position position="51"/>
    </location>
    <ligand>
        <name>ATP</name>
        <dbReference type="ChEBI" id="CHEBI:30616"/>
    </ligand>
</feature>
<dbReference type="Gene3D" id="1.10.560.10">
    <property type="entry name" value="GroEL-like equatorial domain"/>
    <property type="match status" value="1"/>
</dbReference>
<feature type="compositionally biased region" description="Gly residues" evidence="11">
    <location>
        <begin position="536"/>
        <end position="548"/>
    </location>
</feature>
<dbReference type="EMBL" id="BSDO01000001">
    <property type="protein sequence ID" value="GLI21140.1"/>
    <property type="molecule type" value="Genomic_DNA"/>
</dbReference>
<evidence type="ECO:0000256" key="9">
    <source>
        <dbReference type="RuleBase" id="RU000419"/>
    </source>
</evidence>
<sequence length="548" mass="57499">MAAKEVKFSSDAREKLLRGVDILANAVKVTLGPKGRNVVIEKSFGAPRITKDGVSVAKEIELEDKFENLGAQLVREVASKTNDLAGDGTTTATVLAQAIVKEGAKSVAAGMNPMDLKRGIDLAVAAAIADIRARAKKVSSSAEVAQVGTISANGDASIGEMIAGAMQRVGNEGVITVEEAKTAETELEVVEGMQFDRGYLSPYFITNAEKMIADLEEPFLLIFDKKLSGLQPILPVLEAVVQTGRPLVIIAEDVEGEALATLVVNKLRGGLKVAAVKAPGFGDRRKAMLEDIAILTGGTVISEDLGIKLENVTIAQLGRAKKVILEKEKTTIVDGVGEKADIEARVNQIKAQIEETSSDYDREKLQERLAKLAGGVAVIRVGGSTEVEVKEKKDRVDDALNATRAAVEEGIVPGGGVALLRAKAAVEKVTSDNADIKAGIKIVLRALEAPIRQIAENSGVEGSIVVGKVQESNDPSFGFNAQTEEYVDMIAAGIVDPAKVVRTALQDAASIAALIVTTEALVAELPKRDSGMPSMPGGGMGGMGGMDF</sequence>
<gene>
    <name evidence="12" type="primary">groL7</name>
    <name evidence="7" type="synonym">groEL</name>
    <name evidence="7" type="synonym">groL</name>
    <name evidence="13" type="ORF">GGQ86_001328</name>
    <name evidence="12" type="ORF">XFLAVUS301_08140</name>
</gene>
<evidence type="ECO:0000313" key="14">
    <source>
        <dbReference type="Proteomes" id="UP001144397"/>
    </source>
</evidence>
<feature type="binding site" evidence="7">
    <location>
        <begin position="30"/>
        <end position="33"/>
    </location>
    <ligand>
        <name>ATP</name>
        <dbReference type="ChEBI" id="CHEBI:30616"/>
    </ligand>
</feature>
<reference evidence="12" key="1">
    <citation type="submission" date="2022-12" db="EMBL/GenBank/DDBJ databases">
        <title>Reference genome sequencing for broad-spectrum identification of bacterial and archaeal isolates by mass spectrometry.</title>
        <authorList>
            <person name="Sekiguchi Y."/>
            <person name="Tourlousse D.M."/>
        </authorList>
    </citation>
    <scope>NUCLEOTIDE SEQUENCE</scope>
    <source>
        <strain evidence="12">301</strain>
    </source>
</reference>
<comment type="function">
    <text evidence="7 9">Together with its co-chaperonin GroES, plays an essential role in assisting protein folding. The GroEL-GroES system forms a nano-cage that allows encapsulation of the non-native substrate proteins and provides a physical environment optimized to promote and accelerate protein folding.</text>
</comment>
<dbReference type="InterPro" id="IPR027409">
    <property type="entry name" value="GroEL-like_apical_dom_sf"/>
</dbReference>
<evidence type="ECO:0000256" key="2">
    <source>
        <dbReference type="ARBA" id="ARBA00022490"/>
    </source>
</evidence>
<dbReference type="GO" id="GO:0005737">
    <property type="term" value="C:cytoplasm"/>
    <property type="evidence" value="ECO:0007669"/>
    <property type="project" value="UniProtKB-SubCell"/>
</dbReference>
<dbReference type="CDD" id="cd03344">
    <property type="entry name" value="GroEL"/>
    <property type="match status" value="1"/>
</dbReference>
<dbReference type="GO" id="GO:0042026">
    <property type="term" value="P:protein refolding"/>
    <property type="evidence" value="ECO:0007669"/>
    <property type="project" value="UniProtKB-UniRule"/>
</dbReference>
<keyword evidence="3 7" id="KW-0547">Nucleotide-binding</keyword>
<dbReference type="NCBIfam" id="NF009489">
    <property type="entry name" value="PRK12851.1"/>
    <property type="match status" value="1"/>
</dbReference>
<dbReference type="InterPro" id="IPR001844">
    <property type="entry name" value="Cpn60/GroEL"/>
</dbReference>
<evidence type="ECO:0000256" key="7">
    <source>
        <dbReference type="HAMAP-Rule" id="MF_00600"/>
    </source>
</evidence>
<evidence type="ECO:0000256" key="11">
    <source>
        <dbReference type="SAM" id="MobiDB-lite"/>
    </source>
</evidence>
<keyword evidence="10" id="KW-0175">Coiled coil</keyword>
<dbReference type="GO" id="GO:0016853">
    <property type="term" value="F:isomerase activity"/>
    <property type="evidence" value="ECO:0007669"/>
    <property type="project" value="UniProtKB-KW"/>
</dbReference>
<dbReference type="PRINTS" id="PR00298">
    <property type="entry name" value="CHAPERONIN60"/>
</dbReference>
<keyword evidence="4 7" id="KW-0067">ATP-binding</keyword>
<dbReference type="GO" id="GO:0051082">
    <property type="term" value="F:unfolded protein binding"/>
    <property type="evidence" value="ECO:0007669"/>
    <property type="project" value="UniProtKB-UniRule"/>
</dbReference>
<feature type="region of interest" description="Disordered" evidence="11">
    <location>
        <begin position="527"/>
        <end position="548"/>
    </location>
</feature>
<dbReference type="GO" id="GO:0140662">
    <property type="term" value="F:ATP-dependent protein folding chaperone"/>
    <property type="evidence" value="ECO:0007669"/>
    <property type="project" value="InterPro"/>
</dbReference>
<protein>
    <recommendedName>
        <fullName evidence="7">Chaperonin GroEL</fullName>
        <ecNumber evidence="7">5.6.1.7</ecNumber>
    </recommendedName>
    <alternativeName>
        <fullName evidence="7">60 kDa chaperonin</fullName>
    </alternativeName>
    <alternativeName>
        <fullName evidence="7">Chaperonin-60</fullName>
        <shortName evidence="7">Cpn60</shortName>
    </alternativeName>
</protein>
<feature type="binding site" evidence="7">
    <location>
        <begin position="87"/>
        <end position="91"/>
    </location>
    <ligand>
        <name>ATP</name>
        <dbReference type="ChEBI" id="CHEBI:30616"/>
    </ligand>
</feature>
<feature type="binding site" evidence="7">
    <location>
        <position position="496"/>
    </location>
    <ligand>
        <name>ATP</name>
        <dbReference type="ChEBI" id="CHEBI:30616"/>
    </ligand>
</feature>
<dbReference type="InterPro" id="IPR018370">
    <property type="entry name" value="Chaperonin_Cpn60_CS"/>
</dbReference>
<dbReference type="RefSeq" id="WP_029556584.1">
    <property type="nucleotide sequence ID" value="NZ_BSDO01000001.1"/>
</dbReference>
<dbReference type="NCBIfam" id="NF009488">
    <property type="entry name" value="PRK12850.1"/>
    <property type="match status" value="1"/>
</dbReference>
<feature type="coiled-coil region" evidence="10">
    <location>
        <begin position="339"/>
        <end position="366"/>
    </location>
</feature>
<dbReference type="Gene3D" id="3.50.7.10">
    <property type="entry name" value="GroEL"/>
    <property type="match status" value="1"/>
</dbReference>
<evidence type="ECO:0000256" key="6">
    <source>
        <dbReference type="ARBA" id="ARBA00023235"/>
    </source>
</evidence>
<dbReference type="FunFam" id="1.10.560.10:FF:000001">
    <property type="entry name" value="60 kDa chaperonin"/>
    <property type="match status" value="1"/>
</dbReference>
<keyword evidence="15" id="KW-1185">Reference proteome</keyword>
<dbReference type="SUPFAM" id="SSF48592">
    <property type="entry name" value="GroEL equatorial domain-like"/>
    <property type="match status" value="1"/>
</dbReference>
<dbReference type="Proteomes" id="UP001144397">
    <property type="component" value="Unassembled WGS sequence"/>
</dbReference>
<proteinExistence type="inferred from homology"/>
<dbReference type="PROSITE" id="PS00296">
    <property type="entry name" value="CHAPERONINS_CPN60"/>
    <property type="match status" value="1"/>
</dbReference>
<evidence type="ECO:0000256" key="1">
    <source>
        <dbReference type="ARBA" id="ARBA00006607"/>
    </source>
</evidence>
<evidence type="ECO:0000313" key="15">
    <source>
        <dbReference type="Proteomes" id="UP001245370"/>
    </source>
</evidence>
<reference evidence="13 15" key="2">
    <citation type="submission" date="2023-07" db="EMBL/GenBank/DDBJ databases">
        <title>Genomic Encyclopedia of Type Strains, Phase IV (KMG-IV): sequencing the most valuable type-strain genomes for metagenomic binning, comparative biology and taxonomic classification.</title>
        <authorList>
            <person name="Goeker M."/>
        </authorList>
    </citation>
    <scope>NUCLEOTIDE SEQUENCE [LARGE SCALE GENOMIC DNA]</scope>
    <source>
        <strain evidence="13 15">DSM 338</strain>
    </source>
</reference>
<dbReference type="GO" id="GO:0005524">
    <property type="term" value="F:ATP binding"/>
    <property type="evidence" value="ECO:0007669"/>
    <property type="project" value="UniProtKB-UniRule"/>
</dbReference>
<feature type="binding site" evidence="7">
    <location>
        <position position="415"/>
    </location>
    <ligand>
        <name>ATP</name>
        <dbReference type="ChEBI" id="CHEBI:30616"/>
    </ligand>
</feature>
<dbReference type="NCBIfam" id="TIGR02348">
    <property type="entry name" value="GroEL"/>
    <property type="match status" value="1"/>
</dbReference>
<evidence type="ECO:0000313" key="12">
    <source>
        <dbReference type="EMBL" id="GLI21140.1"/>
    </source>
</evidence>
<dbReference type="SUPFAM" id="SSF52029">
    <property type="entry name" value="GroEL apical domain-like"/>
    <property type="match status" value="1"/>
</dbReference>
<evidence type="ECO:0000256" key="3">
    <source>
        <dbReference type="ARBA" id="ARBA00022741"/>
    </source>
</evidence>
<dbReference type="NCBIfam" id="NF000592">
    <property type="entry name" value="PRK00013.1"/>
    <property type="match status" value="1"/>
</dbReference>
<dbReference type="NCBIfam" id="NF009487">
    <property type="entry name" value="PRK12849.1"/>
    <property type="match status" value="1"/>
</dbReference>
<dbReference type="InterPro" id="IPR002423">
    <property type="entry name" value="Cpn60/GroEL/TCP-1"/>
</dbReference>
<dbReference type="Proteomes" id="UP001245370">
    <property type="component" value="Unassembled WGS sequence"/>
</dbReference>
<dbReference type="GeneID" id="95761609"/>
<comment type="caution">
    <text evidence="7">Lacks conserved residue(s) required for the propagation of feature annotation.</text>
</comment>
<evidence type="ECO:0000256" key="8">
    <source>
        <dbReference type="RuleBase" id="RU000418"/>
    </source>
</evidence>
<evidence type="ECO:0000313" key="13">
    <source>
        <dbReference type="EMBL" id="MDR6332864.1"/>
    </source>
</evidence>
<comment type="caution">
    <text evidence="12">The sequence shown here is derived from an EMBL/GenBank/DDBJ whole genome shotgun (WGS) entry which is preliminary data.</text>
</comment>
<accession>A0A9W6CK58</accession>
<keyword evidence="5 7" id="KW-0143">Chaperone</keyword>
<keyword evidence="2 7" id="KW-0963">Cytoplasm</keyword>
<evidence type="ECO:0000256" key="5">
    <source>
        <dbReference type="ARBA" id="ARBA00023186"/>
    </source>
</evidence>
<dbReference type="FunFam" id="3.50.7.10:FF:000001">
    <property type="entry name" value="60 kDa chaperonin"/>
    <property type="match status" value="1"/>
</dbReference>
<evidence type="ECO:0000256" key="10">
    <source>
        <dbReference type="SAM" id="Coils"/>
    </source>
</evidence>
<dbReference type="InterPro" id="IPR027410">
    <property type="entry name" value="TCP-1-like_intermed_sf"/>
</dbReference>
<dbReference type="EC" id="5.6.1.7" evidence="7"/>
<dbReference type="InterPro" id="IPR027413">
    <property type="entry name" value="GROEL-like_equatorial_sf"/>
</dbReference>
<dbReference type="HAMAP" id="MF_00600">
    <property type="entry name" value="CH60"/>
    <property type="match status" value="1"/>
</dbReference>
<comment type="subunit">
    <text evidence="7 9">Forms a cylinder of 14 subunits composed of two heptameric rings stacked back-to-back. Interacts with the co-chaperonin GroES.</text>
</comment>
<keyword evidence="6 7" id="KW-0413">Isomerase</keyword>
<comment type="subcellular location">
    <subcellularLocation>
        <location evidence="7">Cytoplasm</location>
    </subcellularLocation>
</comment>
<evidence type="ECO:0000256" key="4">
    <source>
        <dbReference type="ARBA" id="ARBA00022840"/>
    </source>
</evidence>
<name>A0A9W6CK58_XANFL</name>
<dbReference type="Pfam" id="PF00118">
    <property type="entry name" value="Cpn60_TCP1"/>
    <property type="match status" value="1"/>
</dbReference>
<dbReference type="Gene3D" id="3.30.260.10">
    <property type="entry name" value="TCP-1-like chaperonin intermediate domain"/>
    <property type="match status" value="1"/>
</dbReference>
<dbReference type="AlphaFoldDB" id="A0A9W6CK58"/>
<dbReference type="PANTHER" id="PTHR45633">
    <property type="entry name" value="60 KDA HEAT SHOCK PROTEIN, MITOCHONDRIAL"/>
    <property type="match status" value="1"/>
</dbReference>